<comment type="subcellular location">
    <subcellularLocation>
        <location evidence="1 3">Cytoplasm</location>
    </subcellularLocation>
</comment>
<keyword evidence="2 3" id="KW-0963">Cytoplasm</keyword>
<dbReference type="PANTHER" id="PTHR22798">
    <property type="entry name" value="MCT-1 PROTEIN"/>
    <property type="match status" value="1"/>
</dbReference>
<feature type="domain" description="PUA" evidence="4">
    <location>
        <begin position="136"/>
        <end position="216"/>
    </location>
</feature>
<dbReference type="Pfam" id="PF01472">
    <property type="entry name" value="PUA"/>
    <property type="match status" value="1"/>
</dbReference>
<dbReference type="Proteomes" id="UP000038830">
    <property type="component" value="Unassembled WGS sequence"/>
</dbReference>
<dbReference type="PROSITE" id="PS50890">
    <property type="entry name" value="PUA"/>
    <property type="match status" value="1"/>
</dbReference>
<proteinExistence type="inferred from homology"/>
<dbReference type="InterPro" id="IPR041366">
    <property type="entry name" value="Pre-PUA"/>
</dbReference>
<dbReference type="EMBL" id="CDQK01000005">
    <property type="protein sequence ID" value="CEP23812.1"/>
    <property type="molecule type" value="Genomic_DNA"/>
</dbReference>
<protein>
    <recommendedName>
        <fullName evidence="3">Translation machinery-associated protein 20</fullName>
    </recommendedName>
</protein>
<evidence type="ECO:0000313" key="6">
    <source>
        <dbReference type="Proteomes" id="UP000038830"/>
    </source>
</evidence>
<dbReference type="GO" id="GO:0003723">
    <property type="term" value="F:RNA binding"/>
    <property type="evidence" value="ECO:0007669"/>
    <property type="project" value="InterPro"/>
</dbReference>
<dbReference type="InterPro" id="IPR015947">
    <property type="entry name" value="PUA-like_sf"/>
</dbReference>
<evidence type="ECO:0000259" key="4">
    <source>
        <dbReference type="SMART" id="SM00359"/>
    </source>
</evidence>
<dbReference type="CDD" id="cd11609">
    <property type="entry name" value="MCT1_N"/>
    <property type="match status" value="1"/>
</dbReference>
<gene>
    <name evidence="5" type="ORF">BN1211_4470</name>
</gene>
<evidence type="ECO:0000313" key="5">
    <source>
        <dbReference type="EMBL" id="CEP23812.1"/>
    </source>
</evidence>
<evidence type="ECO:0000256" key="2">
    <source>
        <dbReference type="ARBA" id="ARBA00022490"/>
    </source>
</evidence>
<evidence type="ECO:0000256" key="1">
    <source>
        <dbReference type="ARBA" id="ARBA00004496"/>
    </source>
</evidence>
<dbReference type="GO" id="GO:0005737">
    <property type="term" value="C:cytoplasm"/>
    <property type="evidence" value="ECO:0007669"/>
    <property type="project" value="UniProtKB-SubCell"/>
</dbReference>
<dbReference type="GO" id="GO:0001731">
    <property type="term" value="P:formation of translation preinitiation complex"/>
    <property type="evidence" value="ECO:0007669"/>
    <property type="project" value="TreeGrafter"/>
</dbReference>
<dbReference type="InterPro" id="IPR016437">
    <property type="entry name" value="MCT-1/Tma20"/>
</dbReference>
<dbReference type="SMART" id="SM00359">
    <property type="entry name" value="PUA"/>
    <property type="match status" value="1"/>
</dbReference>
<organism evidence="5 6">
    <name type="scientific">Cyberlindnera jadinii (strain ATCC 18201 / CBS 1600 / BCRC 20928 / JCM 3617 / NBRC 0987 / NRRL Y-1542)</name>
    <name type="common">Torula yeast</name>
    <name type="synonym">Candida utilis</name>
    <dbReference type="NCBI Taxonomy" id="983966"/>
    <lineage>
        <taxon>Eukaryota</taxon>
        <taxon>Fungi</taxon>
        <taxon>Dikarya</taxon>
        <taxon>Ascomycota</taxon>
        <taxon>Saccharomycotina</taxon>
        <taxon>Saccharomycetes</taxon>
        <taxon>Phaffomycetales</taxon>
        <taxon>Phaffomycetaceae</taxon>
        <taxon>Cyberlindnera</taxon>
    </lineage>
</organism>
<name>A0A0H5C7B6_CYBJN</name>
<dbReference type="Gene3D" id="3.10.400.20">
    <property type="match status" value="1"/>
</dbReference>
<dbReference type="PANTHER" id="PTHR22798:SF0">
    <property type="entry name" value="MALIGNANT T-CELL-AMPLIFIED SEQUENCE 1"/>
    <property type="match status" value="1"/>
</dbReference>
<comment type="function">
    <text evidence="3">Involved in translation.</text>
</comment>
<comment type="similarity">
    <text evidence="3">Belongs to the TMA20 family.</text>
</comment>
<dbReference type="PIRSF" id="PIRSF005067">
    <property type="entry name" value="Tma_RNA-bind_prd"/>
    <property type="match status" value="1"/>
</dbReference>
<evidence type="ECO:0000256" key="3">
    <source>
        <dbReference type="PIRNR" id="PIRNR005067"/>
    </source>
</evidence>
<dbReference type="Pfam" id="PF17832">
    <property type="entry name" value="Pre-PUA"/>
    <property type="match status" value="1"/>
</dbReference>
<dbReference type="InterPro" id="IPR004521">
    <property type="entry name" value="Uncharacterised_CHP00451"/>
</dbReference>
<dbReference type="NCBIfam" id="TIGR00451">
    <property type="entry name" value="unchar_dom_2"/>
    <property type="match status" value="1"/>
</dbReference>
<accession>A0A0H5C7B6</accession>
<dbReference type="CDD" id="cd21155">
    <property type="entry name" value="PUA_MCTS-1-like"/>
    <property type="match status" value="1"/>
</dbReference>
<dbReference type="SUPFAM" id="SSF88697">
    <property type="entry name" value="PUA domain-like"/>
    <property type="match status" value="1"/>
</dbReference>
<reference evidence="6" key="1">
    <citation type="journal article" date="2015" name="J. Biotechnol.">
        <title>The structure of the Cyberlindnera jadinii genome and its relation to Candida utilis analyzed by the occurrence of single nucleotide polymorphisms.</title>
        <authorList>
            <person name="Rupp O."/>
            <person name="Brinkrolf K."/>
            <person name="Buerth C."/>
            <person name="Kunigo M."/>
            <person name="Schneider J."/>
            <person name="Jaenicke S."/>
            <person name="Goesmann A."/>
            <person name="Puehler A."/>
            <person name="Jaeger K.-E."/>
            <person name="Ernst J.F."/>
        </authorList>
    </citation>
    <scope>NUCLEOTIDE SEQUENCE [LARGE SCALE GENOMIC DNA]</scope>
    <source>
        <strain evidence="6">ATCC 18201 / CBS 1600 / BCRC 20928 / JCM 3617 / NBRC 0987 / NRRL Y-1542</strain>
    </source>
</reference>
<sequence length="224" mass="25332">MLCFVTPENHLSKQQVKKHHRSRELLCLRSWCPCQFLFYVSSVLIFVARFTKEDVHTRSNLKSSIQRGLKSKFVSQYPLTEPVIDDIFPKKSQIELFKCEDKIQLYVVDNEVVCFQQFDELIPALKLVHKYPSLFPTLTVDRGAIKFVLSGANIMCPGLTSPGGQLPDESLPEKTIVVINAEGKENALAVGQLIMSTDDIKTKNKGICIESCCYLGDGLWNFNV</sequence>
<dbReference type="AlphaFoldDB" id="A0A0H5C7B6"/>
<dbReference type="InterPro" id="IPR002478">
    <property type="entry name" value="PUA"/>
</dbReference>